<keyword evidence="1" id="KW-1133">Transmembrane helix</keyword>
<organism evidence="3 4">
    <name type="scientific">Glonium stellatum</name>
    <dbReference type="NCBI Taxonomy" id="574774"/>
    <lineage>
        <taxon>Eukaryota</taxon>
        <taxon>Fungi</taxon>
        <taxon>Dikarya</taxon>
        <taxon>Ascomycota</taxon>
        <taxon>Pezizomycotina</taxon>
        <taxon>Dothideomycetes</taxon>
        <taxon>Pleosporomycetidae</taxon>
        <taxon>Gloniales</taxon>
        <taxon>Gloniaceae</taxon>
        <taxon>Glonium</taxon>
    </lineage>
</organism>
<dbReference type="AlphaFoldDB" id="A0A8E2FAI1"/>
<keyword evidence="1" id="KW-0472">Membrane</keyword>
<reference evidence="3 4" key="1">
    <citation type="journal article" date="2016" name="Nat. Commun.">
        <title>Ectomycorrhizal ecology is imprinted in the genome of the dominant symbiotic fungus Cenococcum geophilum.</title>
        <authorList>
            <consortium name="DOE Joint Genome Institute"/>
            <person name="Peter M."/>
            <person name="Kohler A."/>
            <person name="Ohm R.A."/>
            <person name="Kuo A."/>
            <person name="Krutzmann J."/>
            <person name="Morin E."/>
            <person name="Arend M."/>
            <person name="Barry K.W."/>
            <person name="Binder M."/>
            <person name="Choi C."/>
            <person name="Clum A."/>
            <person name="Copeland A."/>
            <person name="Grisel N."/>
            <person name="Haridas S."/>
            <person name="Kipfer T."/>
            <person name="LaButti K."/>
            <person name="Lindquist E."/>
            <person name="Lipzen A."/>
            <person name="Maire R."/>
            <person name="Meier B."/>
            <person name="Mihaltcheva S."/>
            <person name="Molinier V."/>
            <person name="Murat C."/>
            <person name="Poggeler S."/>
            <person name="Quandt C.A."/>
            <person name="Sperisen C."/>
            <person name="Tritt A."/>
            <person name="Tisserant E."/>
            <person name="Crous P.W."/>
            <person name="Henrissat B."/>
            <person name="Nehls U."/>
            <person name="Egli S."/>
            <person name="Spatafora J.W."/>
            <person name="Grigoriev I.V."/>
            <person name="Martin F.M."/>
        </authorList>
    </citation>
    <scope>NUCLEOTIDE SEQUENCE [LARGE SCALE GENOMIC DNA]</scope>
    <source>
        <strain evidence="3 4">CBS 207.34</strain>
    </source>
</reference>
<protein>
    <recommendedName>
        <fullName evidence="5">ASST-domain-containing protein</fullName>
    </recommendedName>
</protein>
<evidence type="ECO:0008006" key="5">
    <source>
        <dbReference type="Google" id="ProtNLM"/>
    </source>
</evidence>
<evidence type="ECO:0000313" key="4">
    <source>
        <dbReference type="Proteomes" id="UP000250140"/>
    </source>
</evidence>
<dbReference type="Pfam" id="PF14269">
    <property type="entry name" value="Arylsulfotran_2"/>
    <property type="match status" value="1"/>
</dbReference>
<dbReference type="Proteomes" id="UP000250140">
    <property type="component" value="Unassembled WGS sequence"/>
</dbReference>
<dbReference type="OrthoDB" id="5427350at2759"/>
<evidence type="ECO:0000256" key="2">
    <source>
        <dbReference type="SAM" id="SignalP"/>
    </source>
</evidence>
<evidence type="ECO:0000256" key="1">
    <source>
        <dbReference type="SAM" id="Phobius"/>
    </source>
</evidence>
<dbReference type="InterPro" id="IPR039535">
    <property type="entry name" value="ASST-like"/>
</dbReference>
<feature type="transmembrane region" description="Helical" evidence="1">
    <location>
        <begin position="531"/>
        <end position="551"/>
    </location>
</feature>
<dbReference type="PANTHER" id="PTHR35340:SF5">
    <property type="entry name" value="ASST-DOMAIN-CONTAINING PROTEIN"/>
    <property type="match status" value="1"/>
</dbReference>
<keyword evidence="1" id="KW-0812">Transmembrane</keyword>
<keyword evidence="4" id="KW-1185">Reference proteome</keyword>
<proteinExistence type="predicted"/>
<dbReference type="InterPro" id="IPR011047">
    <property type="entry name" value="Quinoprotein_ADH-like_sf"/>
</dbReference>
<dbReference type="EMBL" id="KV748700">
    <property type="protein sequence ID" value="OCL13585.1"/>
    <property type="molecule type" value="Genomic_DNA"/>
</dbReference>
<dbReference type="SUPFAM" id="SSF50998">
    <property type="entry name" value="Quinoprotein alcohol dehydrogenase-like"/>
    <property type="match status" value="1"/>
</dbReference>
<dbReference type="InterPro" id="IPR053143">
    <property type="entry name" value="Arylsulfate_ST"/>
</dbReference>
<feature type="signal peptide" evidence="2">
    <location>
        <begin position="1"/>
        <end position="26"/>
    </location>
</feature>
<sequence length="567" mass="63482">MFSKLFLLPKSILLSLFFQDLGHVLADTTPYFNDQRFENGDYGSYPVQKFFSSNVVAPHLNILTKHSRCDDGSYIMFNPRGNAVAEDARGPMILDSLGNLVWVVTGYEQTYNLMAQEYKGQQYLTFWSGNDAVGGHGAGHYYMLDSTYKEVARISAASGMEGDLHEFRFTEDGTALITVYDVHPADLTALGGPQDGYIWDSLFQEIDIETGNLIFQWRASEHYNLTDSYHSSDGRGSRNDPWDFFHINSVEKDPWGNYLVSARYVHTITYINGTTGSVIWVLGGQRNEFTDLSEGRATDFAYQHDARWHDNYTVISIFNNGAQAPGQKENAQFSRAMKIAIDTKDRTATLVSQYINSQQILSSSQGSMQILPNGDVLVGYGYDAAFTEFAPNGVVLCDTHFGAASRFESGDVQSYRVMKFNWTGHPTTKPSMAIVDDVAYVSWNGATEVHQWVIDTGEFSDGDDDAWRPVISATKVGFETRIELSKNLGSYIRVAAVDREGKVIGASDAFKYEQTRIFDNLQLSGSDTRPLMFLICFAIFTSLSMGIGWVIHVKRRTWGYSPISVKV</sequence>
<feature type="chain" id="PRO_5034824273" description="ASST-domain-containing protein" evidence="2">
    <location>
        <begin position="27"/>
        <end position="567"/>
    </location>
</feature>
<name>A0A8E2FAI1_9PEZI</name>
<keyword evidence="2" id="KW-0732">Signal</keyword>
<accession>A0A8E2FAI1</accession>
<gene>
    <name evidence="3" type="ORF">AOQ84DRAFT_282821</name>
</gene>
<dbReference type="PANTHER" id="PTHR35340">
    <property type="entry name" value="PQQ ENZYME REPEAT PROTEIN-RELATED"/>
    <property type="match status" value="1"/>
</dbReference>
<evidence type="ECO:0000313" key="3">
    <source>
        <dbReference type="EMBL" id="OCL13585.1"/>
    </source>
</evidence>